<organism evidence="9 10">
    <name type="scientific">Candidatus Neomicrothrix subdominans</name>
    <dbReference type="NCBI Taxonomy" id="2954438"/>
    <lineage>
        <taxon>Bacteria</taxon>
        <taxon>Bacillati</taxon>
        <taxon>Actinomycetota</taxon>
        <taxon>Acidimicrobiia</taxon>
        <taxon>Acidimicrobiales</taxon>
        <taxon>Microthrixaceae</taxon>
        <taxon>Candidatus Neomicrothrix</taxon>
    </lineage>
</organism>
<gene>
    <name evidence="9" type="ORF">IPN02_03490</name>
</gene>
<evidence type="ECO:0000256" key="4">
    <source>
        <dbReference type="ARBA" id="ARBA00022989"/>
    </source>
</evidence>
<feature type="domain" description="RDD" evidence="8">
    <location>
        <begin position="47"/>
        <end position="177"/>
    </location>
</feature>
<keyword evidence="5 7" id="KW-0472">Membrane</keyword>
<dbReference type="InterPro" id="IPR010432">
    <property type="entry name" value="RDD"/>
</dbReference>
<evidence type="ECO:0000256" key="7">
    <source>
        <dbReference type="SAM" id="Phobius"/>
    </source>
</evidence>
<dbReference type="AlphaFoldDB" id="A0A936N959"/>
<dbReference type="Proteomes" id="UP000727993">
    <property type="component" value="Unassembled WGS sequence"/>
</dbReference>
<dbReference type="PANTHER" id="PTHR36115">
    <property type="entry name" value="PROLINE-RICH ANTIGEN HOMOLOG-RELATED"/>
    <property type="match status" value="1"/>
</dbReference>
<evidence type="ECO:0000256" key="2">
    <source>
        <dbReference type="ARBA" id="ARBA00022475"/>
    </source>
</evidence>
<feature type="region of interest" description="Disordered" evidence="6">
    <location>
        <begin position="1"/>
        <end position="29"/>
    </location>
</feature>
<evidence type="ECO:0000256" key="5">
    <source>
        <dbReference type="ARBA" id="ARBA00023136"/>
    </source>
</evidence>
<keyword evidence="2" id="KW-1003">Cell membrane</keyword>
<evidence type="ECO:0000313" key="10">
    <source>
        <dbReference type="Proteomes" id="UP000727993"/>
    </source>
</evidence>
<dbReference type="InterPro" id="IPR051791">
    <property type="entry name" value="Pra-immunoreactive"/>
</dbReference>
<comment type="caution">
    <text evidence="9">The sequence shown here is derived from an EMBL/GenBank/DDBJ whole genome shotgun (WGS) entry which is preliminary data.</text>
</comment>
<comment type="subcellular location">
    <subcellularLocation>
        <location evidence="1">Cell membrane</location>
        <topology evidence="1">Multi-pass membrane protein</topology>
    </subcellularLocation>
</comment>
<evidence type="ECO:0000259" key="8">
    <source>
        <dbReference type="Pfam" id="PF06271"/>
    </source>
</evidence>
<feature type="transmembrane region" description="Helical" evidence="7">
    <location>
        <begin position="94"/>
        <end position="113"/>
    </location>
</feature>
<feature type="transmembrane region" description="Helical" evidence="7">
    <location>
        <begin position="142"/>
        <end position="164"/>
    </location>
</feature>
<reference evidence="9 10" key="1">
    <citation type="submission" date="2020-10" db="EMBL/GenBank/DDBJ databases">
        <title>Connecting structure to function with the recovery of over 1000 high-quality activated sludge metagenome-assembled genomes encoding full-length rRNA genes using long-read sequencing.</title>
        <authorList>
            <person name="Singleton C.M."/>
            <person name="Petriglieri F."/>
            <person name="Kristensen J.M."/>
            <person name="Kirkegaard R.H."/>
            <person name="Michaelsen T.Y."/>
            <person name="Andersen M.H."/>
            <person name="Karst S.M."/>
            <person name="Dueholm M.S."/>
            <person name="Nielsen P.H."/>
            <person name="Albertsen M."/>
        </authorList>
    </citation>
    <scope>NUCLEOTIDE SEQUENCE [LARGE SCALE GENOMIC DNA]</scope>
    <source>
        <strain evidence="9">Lyne_18-Q3-R50-59_MAXAC.006</strain>
    </source>
</reference>
<keyword evidence="3 7" id="KW-0812">Transmembrane</keyword>
<sequence length="211" mass="22368">MSADDATIARPGTPDPVRRGARHGLSGPTVMSESELQDAAVSLQGHYSGPVTRLLAFALDQGVVNGMFALTLALLDTATRAIDGPTSSLKVPPLVATIGYIVWWLVYFAYPWAVSGRTLGMAFVGIRVVATDGSELSPGRSILRAAILPLGFVTLGLGYIWALVDRRRRALHDMLAGSAVVYDWDARAARLRFLARGPAGHEAGKAVSTPS</sequence>
<dbReference type="Pfam" id="PF06271">
    <property type="entry name" value="RDD"/>
    <property type="match status" value="1"/>
</dbReference>
<evidence type="ECO:0000256" key="6">
    <source>
        <dbReference type="SAM" id="MobiDB-lite"/>
    </source>
</evidence>
<protein>
    <submittedName>
        <fullName evidence="9">RDD family protein</fullName>
    </submittedName>
</protein>
<name>A0A936N959_9ACTN</name>
<evidence type="ECO:0000313" key="9">
    <source>
        <dbReference type="EMBL" id="MBK9295937.1"/>
    </source>
</evidence>
<evidence type="ECO:0000256" key="3">
    <source>
        <dbReference type="ARBA" id="ARBA00022692"/>
    </source>
</evidence>
<keyword evidence="4 7" id="KW-1133">Transmembrane helix</keyword>
<dbReference type="GO" id="GO:0005886">
    <property type="term" value="C:plasma membrane"/>
    <property type="evidence" value="ECO:0007669"/>
    <property type="project" value="UniProtKB-SubCell"/>
</dbReference>
<accession>A0A936N959</accession>
<evidence type="ECO:0000256" key="1">
    <source>
        <dbReference type="ARBA" id="ARBA00004651"/>
    </source>
</evidence>
<dbReference type="EMBL" id="JADJZA010000001">
    <property type="protein sequence ID" value="MBK9295937.1"/>
    <property type="molecule type" value="Genomic_DNA"/>
</dbReference>
<dbReference type="PANTHER" id="PTHR36115:SF4">
    <property type="entry name" value="MEMBRANE PROTEIN"/>
    <property type="match status" value="1"/>
</dbReference>
<proteinExistence type="predicted"/>